<protein>
    <recommendedName>
        <fullName evidence="5">ABC transporter domain-containing protein</fullName>
    </recommendedName>
</protein>
<reference evidence="6 7" key="1">
    <citation type="submission" date="2016-01" db="EMBL/GenBank/DDBJ databases">
        <title>Genome Sequences of Twelve Sporeforming Bacillus Species Isolated from Foods.</title>
        <authorList>
            <person name="Berendsen E.M."/>
            <person name="Wells-Bennik M.H."/>
            <person name="Krawcyk A.O."/>
            <person name="De Jong A."/>
            <person name="Holsappel S."/>
            <person name="Eijlander R.T."/>
            <person name="Kuipers O.P."/>
        </authorList>
    </citation>
    <scope>NUCLEOTIDE SEQUENCE [LARGE SCALE GENOMIC DNA]</scope>
    <source>
        <strain evidence="6 7">B4098</strain>
    </source>
</reference>
<sequence>MNQYVLRTNNLYKKYKEDFVLDDVNIEIKKGEIYGLIGQNGAGKTTLLRIVTGLAFPTKGDVELFGKSREKDLMQSIKRIGAVIESPALFPNMTAYENLELHRLQKGIPNKKSIEKTLELVGLQNTGRKKVVNFSLGMKQRLGIAIALLSDPEFLILDEPTNGLDPMGIVELRELIKRLNREKEMTVLISSHILSELNKLATRYGIIHKGKLLEQITASELNKKCRQYLRIKVDNPSKAATVIETELDTTDFEVMPDGTIKLYSYFNDIQKVSMAITKNRLIIEQFSQMGDDLEGYFTKLVGGVNND</sequence>
<dbReference type="RefSeq" id="WP_061566612.1">
    <property type="nucleotide sequence ID" value="NZ_LQYG01000052.1"/>
</dbReference>
<comment type="caution">
    <text evidence="6">The sequence shown here is derived from an EMBL/GenBank/DDBJ whole genome shotgun (WGS) entry which is preliminary data.</text>
</comment>
<dbReference type="SUPFAM" id="SSF52540">
    <property type="entry name" value="P-loop containing nucleoside triphosphate hydrolases"/>
    <property type="match status" value="1"/>
</dbReference>
<evidence type="ECO:0000256" key="1">
    <source>
        <dbReference type="ARBA" id="ARBA00005417"/>
    </source>
</evidence>
<keyword evidence="3" id="KW-0547">Nucleotide-binding</keyword>
<dbReference type="PROSITE" id="PS50893">
    <property type="entry name" value="ABC_TRANSPORTER_2"/>
    <property type="match status" value="1"/>
</dbReference>
<comment type="similarity">
    <text evidence="1">Belongs to the ABC transporter superfamily.</text>
</comment>
<dbReference type="InterPro" id="IPR003439">
    <property type="entry name" value="ABC_transporter-like_ATP-bd"/>
</dbReference>
<dbReference type="PANTHER" id="PTHR43335">
    <property type="entry name" value="ABC TRANSPORTER, ATP-BINDING PROTEIN"/>
    <property type="match status" value="1"/>
</dbReference>
<dbReference type="PATRIC" id="fig|1398.26.peg.3171"/>
<dbReference type="InterPro" id="IPR027417">
    <property type="entry name" value="P-loop_NTPase"/>
</dbReference>
<dbReference type="Gene3D" id="3.40.50.300">
    <property type="entry name" value="P-loop containing nucleotide triphosphate hydrolases"/>
    <property type="match status" value="1"/>
</dbReference>
<keyword evidence="4" id="KW-0067">ATP-binding</keyword>
<accession>A0A150JYM6</accession>
<dbReference type="SMART" id="SM00382">
    <property type="entry name" value="AAA"/>
    <property type="match status" value="1"/>
</dbReference>
<dbReference type="PROSITE" id="PS00211">
    <property type="entry name" value="ABC_TRANSPORTER_1"/>
    <property type="match status" value="1"/>
</dbReference>
<dbReference type="AlphaFoldDB" id="A0A150JYM6"/>
<evidence type="ECO:0000313" key="6">
    <source>
        <dbReference type="EMBL" id="KYC62316.1"/>
    </source>
</evidence>
<proteinExistence type="inferred from homology"/>
<evidence type="ECO:0000256" key="2">
    <source>
        <dbReference type="ARBA" id="ARBA00022448"/>
    </source>
</evidence>
<dbReference type="PANTHER" id="PTHR43335:SF8">
    <property type="entry name" value="ABC TRANSPORTER, ATP-BINDING PROTEIN"/>
    <property type="match status" value="1"/>
</dbReference>
<dbReference type="GO" id="GO:0005524">
    <property type="term" value="F:ATP binding"/>
    <property type="evidence" value="ECO:0007669"/>
    <property type="project" value="UniProtKB-KW"/>
</dbReference>
<dbReference type="GO" id="GO:0016887">
    <property type="term" value="F:ATP hydrolysis activity"/>
    <property type="evidence" value="ECO:0007669"/>
    <property type="project" value="InterPro"/>
</dbReference>
<keyword evidence="2" id="KW-0813">Transport</keyword>
<evidence type="ECO:0000259" key="5">
    <source>
        <dbReference type="PROSITE" id="PS50893"/>
    </source>
</evidence>
<gene>
    <name evidence="6" type="ORF">B4098_1874</name>
</gene>
<dbReference type="InterPro" id="IPR017871">
    <property type="entry name" value="ABC_transporter-like_CS"/>
</dbReference>
<evidence type="ECO:0000313" key="7">
    <source>
        <dbReference type="Proteomes" id="UP000075288"/>
    </source>
</evidence>
<name>A0A150JYM6_HEYCO</name>
<dbReference type="CDD" id="cd03268">
    <property type="entry name" value="ABC_BcrA_bacitracin_resist"/>
    <property type="match status" value="1"/>
</dbReference>
<evidence type="ECO:0000256" key="3">
    <source>
        <dbReference type="ARBA" id="ARBA00022741"/>
    </source>
</evidence>
<evidence type="ECO:0000256" key="4">
    <source>
        <dbReference type="ARBA" id="ARBA00022840"/>
    </source>
</evidence>
<dbReference type="Proteomes" id="UP000075288">
    <property type="component" value="Unassembled WGS sequence"/>
</dbReference>
<dbReference type="EMBL" id="LQYG01000052">
    <property type="protein sequence ID" value="KYC62316.1"/>
    <property type="molecule type" value="Genomic_DNA"/>
</dbReference>
<dbReference type="Pfam" id="PF00005">
    <property type="entry name" value="ABC_tran"/>
    <property type="match status" value="1"/>
</dbReference>
<feature type="domain" description="ABC transporter" evidence="5">
    <location>
        <begin position="6"/>
        <end position="234"/>
    </location>
</feature>
<dbReference type="InterPro" id="IPR003593">
    <property type="entry name" value="AAA+_ATPase"/>
</dbReference>
<organism evidence="6 7">
    <name type="scientific">Heyndrickxia coagulans</name>
    <name type="common">Weizmannia coagulans</name>
    <dbReference type="NCBI Taxonomy" id="1398"/>
    <lineage>
        <taxon>Bacteria</taxon>
        <taxon>Bacillati</taxon>
        <taxon>Bacillota</taxon>
        <taxon>Bacilli</taxon>
        <taxon>Bacillales</taxon>
        <taxon>Bacillaceae</taxon>
        <taxon>Heyndrickxia</taxon>
    </lineage>
</organism>